<evidence type="ECO:0000256" key="3">
    <source>
        <dbReference type="ARBA" id="ARBA00022475"/>
    </source>
</evidence>
<evidence type="ECO:0000313" key="13">
    <source>
        <dbReference type="Proteomes" id="UP001296104"/>
    </source>
</evidence>
<feature type="transmembrane region" description="Helical" evidence="11">
    <location>
        <begin position="208"/>
        <end position="229"/>
    </location>
</feature>
<name>A0AAI9E7E9_9PEZI</name>
<dbReference type="PANTHER" id="PTHR22914">
    <property type="entry name" value="CHITIN SYNTHASE"/>
    <property type="match status" value="1"/>
</dbReference>
<evidence type="ECO:0000256" key="7">
    <source>
        <dbReference type="ARBA" id="ARBA00022989"/>
    </source>
</evidence>
<sequence>MALPTIVRTSEDLANHDPTTSKTQHNISVQELGNIVDNASPRAIEQSVPLAEEISQAVASVKAVLRPDIVVNELNANTPSELNFEVPDPTADIRVPPAQKPIFVPPQTLPEPDGSESRARASSPTVVDEIEVLPDHRPLAPEIGHYTSPVPVAVPETKETVVAQPVVDEKERLRGLRKLKLQKHAFQASILLFNGFLIFVSWHFRNLIWVLLPLITFSLVLQIVMIISIGCRTTWNYFRPEEYEEVARPESLALLIPCYNETPEEMTKSMDSLIEQSGIEQHPQFIVVLCDGKARGPGMAKTTHDWLLQDVPLEDAAAGFYEAAYTAWDHQRMDVILRIGKYRGVPCMMILKHQNQGKRDGLILIRSFLHKFNLRREQPDTIMSPEFFDTMCAFIQDQAHIDHVDDLVGMDADTYFDPECISNLVQESHLPKTTGVCGYVAVDFQDKQWGFWNLMQNSEYTTAQTLRRLHQSMVTHKVSCLPGCCQLLKITEETCGDDILVSKFGYYPTWKDGILKHIRATASEDRNHVCLLLAHRPNSQTRMVMNAKAYTAVPQSWSVYLSQRRRWTLGATMNDVFNVTAPGVVWFERLLAGVNVVTWFVNPFILAALGGFIHACIISPLWMSMMFVSIMMIPITWYLVVPLWHIKKWKASIQYYCGLLLFIGSGPFLAIFVLTYALINMDRFGWGKTRKVIAEIEPGQADGTAGEKAQQGMIEEAPHQRSEPVSSFISPAQSTPVQVPLPAARFPGRRRLDEEERVGW</sequence>
<accession>A0AAI9E7E9</accession>
<dbReference type="InterPro" id="IPR004835">
    <property type="entry name" value="Chitin_synth"/>
</dbReference>
<dbReference type="GO" id="GO:0004100">
    <property type="term" value="F:chitin synthase activity"/>
    <property type="evidence" value="ECO:0007669"/>
    <property type="project" value="UniProtKB-EC"/>
</dbReference>
<keyword evidence="8 11" id="KW-0472">Membrane</keyword>
<feature type="region of interest" description="Disordered" evidence="10">
    <location>
        <begin position="1"/>
        <end position="22"/>
    </location>
</feature>
<evidence type="ECO:0000256" key="5">
    <source>
        <dbReference type="ARBA" id="ARBA00022679"/>
    </source>
</evidence>
<reference evidence="12" key="1">
    <citation type="submission" date="2023-11" db="EMBL/GenBank/DDBJ databases">
        <authorList>
            <person name="Alioto T."/>
            <person name="Alioto T."/>
            <person name="Gomez Garrido J."/>
        </authorList>
    </citation>
    <scope>NUCLEOTIDE SEQUENCE</scope>
</reference>
<keyword evidence="13" id="KW-1185">Reference proteome</keyword>
<feature type="region of interest" description="Disordered" evidence="10">
    <location>
        <begin position="701"/>
        <end position="760"/>
    </location>
</feature>
<feature type="transmembrane region" description="Helical" evidence="11">
    <location>
        <begin position="184"/>
        <end position="202"/>
    </location>
</feature>
<dbReference type="GO" id="GO:0030428">
    <property type="term" value="C:cell septum"/>
    <property type="evidence" value="ECO:0007669"/>
    <property type="project" value="TreeGrafter"/>
</dbReference>
<evidence type="ECO:0000256" key="1">
    <source>
        <dbReference type="ARBA" id="ARBA00004651"/>
    </source>
</evidence>
<keyword evidence="9" id="KW-0325">Glycoprotein</keyword>
<keyword evidence="4" id="KW-0328">Glycosyltransferase</keyword>
<evidence type="ECO:0000256" key="6">
    <source>
        <dbReference type="ARBA" id="ARBA00022692"/>
    </source>
</evidence>
<dbReference type="SUPFAM" id="SSF53448">
    <property type="entry name" value="Nucleotide-diphospho-sugar transferases"/>
    <property type="match status" value="1"/>
</dbReference>
<evidence type="ECO:0000313" key="12">
    <source>
        <dbReference type="EMBL" id="CAK3806006.1"/>
    </source>
</evidence>
<dbReference type="GO" id="GO:0016020">
    <property type="term" value="C:membrane"/>
    <property type="evidence" value="ECO:0007669"/>
    <property type="project" value="UniProtKB-SubCell"/>
</dbReference>
<feature type="compositionally biased region" description="Basic and acidic residues" evidence="10">
    <location>
        <begin position="750"/>
        <end position="760"/>
    </location>
</feature>
<feature type="transmembrane region" description="Helical" evidence="11">
    <location>
        <begin position="596"/>
        <end position="615"/>
    </location>
</feature>
<evidence type="ECO:0000256" key="9">
    <source>
        <dbReference type="ARBA" id="ARBA00023180"/>
    </source>
</evidence>
<feature type="transmembrane region" description="Helical" evidence="11">
    <location>
        <begin position="653"/>
        <end position="679"/>
    </location>
</feature>
<keyword evidence="7 11" id="KW-1133">Transmembrane helix</keyword>
<proteinExistence type="predicted"/>
<dbReference type="Proteomes" id="UP001296104">
    <property type="component" value="Unassembled WGS sequence"/>
</dbReference>
<dbReference type="Pfam" id="PF03142">
    <property type="entry name" value="Chitin_synth_2"/>
    <property type="match status" value="1"/>
</dbReference>
<dbReference type="EC" id="2.4.1.16" evidence="2"/>
<feature type="compositionally biased region" description="Polar residues" evidence="10">
    <location>
        <begin position="723"/>
        <end position="737"/>
    </location>
</feature>
<evidence type="ECO:0000256" key="8">
    <source>
        <dbReference type="ARBA" id="ARBA00023136"/>
    </source>
</evidence>
<organism evidence="12 13">
    <name type="scientific">Lecanosticta acicola</name>
    <dbReference type="NCBI Taxonomy" id="111012"/>
    <lineage>
        <taxon>Eukaryota</taxon>
        <taxon>Fungi</taxon>
        <taxon>Dikarya</taxon>
        <taxon>Ascomycota</taxon>
        <taxon>Pezizomycotina</taxon>
        <taxon>Dothideomycetes</taxon>
        <taxon>Dothideomycetidae</taxon>
        <taxon>Mycosphaerellales</taxon>
        <taxon>Mycosphaerellaceae</taxon>
        <taxon>Lecanosticta</taxon>
    </lineage>
</organism>
<comment type="caution">
    <text evidence="12">The sequence shown here is derived from an EMBL/GenBank/DDBJ whole genome shotgun (WGS) entry which is preliminary data.</text>
</comment>
<keyword evidence="6 11" id="KW-0812">Transmembrane</keyword>
<feature type="region of interest" description="Disordered" evidence="10">
    <location>
        <begin position="98"/>
        <end position="121"/>
    </location>
</feature>
<dbReference type="InterPro" id="IPR029044">
    <property type="entry name" value="Nucleotide-diphossugar_trans"/>
</dbReference>
<dbReference type="GO" id="GO:0071944">
    <property type="term" value="C:cell periphery"/>
    <property type="evidence" value="ECO:0007669"/>
    <property type="project" value="TreeGrafter"/>
</dbReference>
<feature type="transmembrane region" description="Helical" evidence="11">
    <location>
        <begin position="621"/>
        <end position="641"/>
    </location>
</feature>
<keyword evidence="5" id="KW-0808">Transferase</keyword>
<evidence type="ECO:0000256" key="4">
    <source>
        <dbReference type="ARBA" id="ARBA00022676"/>
    </source>
</evidence>
<evidence type="ECO:0000256" key="10">
    <source>
        <dbReference type="SAM" id="MobiDB-lite"/>
    </source>
</evidence>
<dbReference type="EMBL" id="CAVMBE010000003">
    <property type="protein sequence ID" value="CAK3806006.1"/>
    <property type="molecule type" value="Genomic_DNA"/>
</dbReference>
<protein>
    <recommendedName>
        <fullName evidence="2">chitin synthase</fullName>
        <ecNumber evidence="2">2.4.1.16</ecNumber>
    </recommendedName>
</protein>
<evidence type="ECO:0000256" key="2">
    <source>
        <dbReference type="ARBA" id="ARBA00012543"/>
    </source>
</evidence>
<comment type="subcellular location">
    <subcellularLocation>
        <location evidence="1">Cell membrane</location>
        <topology evidence="1">Multi-pass membrane protein</topology>
    </subcellularLocation>
</comment>
<dbReference type="PANTHER" id="PTHR22914:SF13">
    <property type="entry name" value="CHITIN SYNTHASE"/>
    <property type="match status" value="1"/>
</dbReference>
<keyword evidence="3" id="KW-1003">Cell membrane</keyword>
<evidence type="ECO:0000256" key="11">
    <source>
        <dbReference type="SAM" id="Phobius"/>
    </source>
</evidence>
<gene>
    <name evidence="12" type="ORF">LECACI_7A000938</name>
</gene>
<dbReference type="GO" id="GO:0006031">
    <property type="term" value="P:chitin biosynthetic process"/>
    <property type="evidence" value="ECO:0007669"/>
    <property type="project" value="TreeGrafter"/>
</dbReference>
<dbReference type="AlphaFoldDB" id="A0AAI9E7E9"/>